<dbReference type="InterPro" id="IPR036116">
    <property type="entry name" value="FN3_sf"/>
</dbReference>
<dbReference type="PROSITE" id="PS50853">
    <property type="entry name" value="FN3"/>
    <property type="match status" value="2"/>
</dbReference>
<accession>A0A1G7JAH9</accession>
<organism evidence="6 7">
    <name type="scientific">Blastococcus aurantiacus</name>
    <dbReference type="NCBI Taxonomy" id="1550231"/>
    <lineage>
        <taxon>Bacteria</taxon>
        <taxon>Bacillati</taxon>
        <taxon>Actinomycetota</taxon>
        <taxon>Actinomycetes</taxon>
        <taxon>Geodermatophilales</taxon>
        <taxon>Geodermatophilaceae</taxon>
        <taxon>Blastococcus</taxon>
    </lineage>
</organism>
<evidence type="ECO:0000256" key="4">
    <source>
        <dbReference type="SAM" id="SignalP"/>
    </source>
</evidence>
<evidence type="ECO:0000313" key="6">
    <source>
        <dbReference type="EMBL" id="SDF21489.1"/>
    </source>
</evidence>
<evidence type="ECO:0000256" key="2">
    <source>
        <dbReference type="ARBA" id="ARBA00023295"/>
    </source>
</evidence>
<proteinExistence type="predicted"/>
<keyword evidence="4" id="KW-0732">Signal</keyword>
<dbReference type="Proteomes" id="UP000199406">
    <property type="component" value="Unassembled WGS sequence"/>
</dbReference>
<dbReference type="PANTHER" id="PTHR13817">
    <property type="entry name" value="TITIN"/>
    <property type="match status" value="1"/>
</dbReference>
<dbReference type="AlphaFoldDB" id="A0A1G7JAH9"/>
<dbReference type="OrthoDB" id="5485729at2"/>
<dbReference type="InterPro" id="IPR003961">
    <property type="entry name" value="FN3_dom"/>
</dbReference>
<dbReference type="InterPro" id="IPR050964">
    <property type="entry name" value="Striated_Muscle_Regulatory"/>
</dbReference>
<dbReference type="GO" id="GO:0000272">
    <property type="term" value="P:polysaccharide catabolic process"/>
    <property type="evidence" value="ECO:0007669"/>
    <property type="project" value="UniProtKB-KW"/>
</dbReference>
<evidence type="ECO:0000313" key="7">
    <source>
        <dbReference type="Proteomes" id="UP000199406"/>
    </source>
</evidence>
<keyword evidence="3" id="KW-0119">Carbohydrate metabolism</keyword>
<dbReference type="EMBL" id="FNBT01000002">
    <property type="protein sequence ID" value="SDF21489.1"/>
    <property type="molecule type" value="Genomic_DNA"/>
</dbReference>
<dbReference type="PANTHER" id="PTHR13817:SF166">
    <property type="entry name" value="NEURONAL IGCAM-RELATED"/>
    <property type="match status" value="1"/>
</dbReference>
<evidence type="ECO:0000256" key="3">
    <source>
        <dbReference type="ARBA" id="ARBA00023326"/>
    </source>
</evidence>
<feature type="signal peptide" evidence="4">
    <location>
        <begin position="1"/>
        <end position="23"/>
    </location>
</feature>
<feature type="chain" id="PRO_5038389415" evidence="4">
    <location>
        <begin position="24"/>
        <end position="241"/>
    </location>
</feature>
<protein>
    <submittedName>
        <fullName evidence="6">Fibronectin type III domain-containing protein</fullName>
    </submittedName>
</protein>
<keyword evidence="7" id="KW-1185">Reference proteome</keyword>
<dbReference type="RefSeq" id="WP_091764464.1">
    <property type="nucleotide sequence ID" value="NZ_FNBT01000002.1"/>
</dbReference>
<keyword evidence="1" id="KW-0677">Repeat</keyword>
<dbReference type="Pfam" id="PF00041">
    <property type="entry name" value="fn3"/>
    <property type="match status" value="2"/>
</dbReference>
<dbReference type="PRINTS" id="PR00014">
    <property type="entry name" value="FNTYPEIII"/>
</dbReference>
<dbReference type="InterPro" id="IPR013783">
    <property type="entry name" value="Ig-like_fold"/>
</dbReference>
<feature type="domain" description="Fibronectin type-III" evidence="5">
    <location>
        <begin position="49"/>
        <end position="145"/>
    </location>
</feature>
<dbReference type="SMART" id="SM00060">
    <property type="entry name" value="FN3"/>
    <property type="match status" value="2"/>
</dbReference>
<keyword evidence="2" id="KW-0378">Hydrolase</keyword>
<reference evidence="7" key="1">
    <citation type="submission" date="2016-10" db="EMBL/GenBank/DDBJ databases">
        <authorList>
            <person name="Varghese N."/>
            <person name="Submissions S."/>
        </authorList>
    </citation>
    <scope>NUCLEOTIDE SEQUENCE [LARGE SCALE GENOMIC DNA]</scope>
    <source>
        <strain evidence="7">DSM 44268</strain>
    </source>
</reference>
<keyword evidence="3" id="KW-0624">Polysaccharide degradation</keyword>
<sequence>MSSRRVRAGLVAAFLLASGLVQAPLTGMPAASAENELPGSVVEQASVTTPGAPRIGEPEPGNRSAVAVWSAPAGDGGSRITGYVVRAYRDDTLVTTVSVGRGARTATVTGLTGSAAYTLDVSARSAAGTGAPSARSAPVTPIGPPAAPGIGAVTRGDRSAVVRWAGPASNGGAPVTGYVVRVYRGKALVKTLNANAVARRLAVTGLTDGVAYTVSVSARNAKGVGTASARSAAVTPGTSTR</sequence>
<feature type="domain" description="Fibronectin type-III" evidence="5">
    <location>
        <begin position="147"/>
        <end position="238"/>
    </location>
</feature>
<evidence type="ECO:0000256" key="1">
    <source>
        <dbReference type="ARBA" id="ARBA00022737"/>
    </source>
</evidence>
<gene>
    <name evidence="6" type="ORF">SAMN05660662_1372</name>
</gene>
<dbReference type="CDD" id="cd00063">
    <property type="entry name" value="FN3"/>
    <property type="match status" value="2"/>
</dbReference>
<dbReference type="GO" id="GO:0016798">
    <property type="term" value="F:hydrolase activity, acting on glycosyl bonds"/>
    <property type="evidence" value="ECO:0007669"/>
    <property type="project" value="UniProtKB-KW"/>
</dbReference>
<name>A0A1G7JAH9_9ACTN</name>
<keyword evidence="2" id="KW-0326">Glycosidase</keyword>
<dbReference type="STRING" id="1550231.SAMN05660662_1372"/>
<evidence type="ECO:0000259" key="5">
    <source>
        <dbReference type="PROSITE" id="PS50853"/>
    </source>
</evidence>
<dbReference type="Gene3D" id="2.60.40.10">
    <property type="entry name" value="Immunoglobulins"/>
    <property type="match status" value="2"/>
</dbReference>
<dbReference type="SUPFAM" id="SSF49265">
    <property type="entry name" value="Fibronectin type III"/>
    <property type="match status" value="1"/>
</dbReference>